<evidence type="ECO:0000256" key="4">
    <source>
        <dbReference type="ARBA" id="ARBA00022525"/>
    </source>
</evidence>
<dbReference type="Gene3D" id="2.60.120.290">
    <property type="entry name" value="Spermadhesin, CUB domain"/>
    <property type="match status" value="2"/>
</dbReference>
<dbReference type="CDD" id="cd00041">
    <property type="entry name" value="CUB"/>
    <property type="match status" value="2"/>
</dbReference>
<dbReference type="PROSITE" id="PS00682">
    <property type="entry name" value="ZP_1"/>
    <property type="match status" value="2"/>
</dbReference>
<keyword evidence="8" id="KW-0325">Glycoprotein</keyword>
<evidence type="ECO:0008006" key="15">
    <source>
        <dbReference type="Google" id="ProtNLM"/>
    </source>
</evidence>
<evidence type="ECO:0000256" key="6">
    <source>
        <dbReference type="ARBA" id="ARBA00023136"/>
    </source>
</evidence>
<comment type="caution">
    <text evidence="9">Lacks conserved residue(s) required for the propagation of feature annotation.</text>
</comment>
<dbReference type="PANTHER" id="PTHR14002">
    <property type="entry name" value="ENDOGLIN/TGF-BETA RECEPTOR TYPE III"/>
    <property type="match status" value="1"/>
</dbReference>
<keyword evidence="10" id="KW-1133">Transmembrane helix</keyword>
<evidence type="ECO:0000256" key="3">
    <source>
        <dbReference type="ARBA" id="ARBA00022475"/>
    </source>
</evidence>
<dbReference type="GO" id="GO:0005886">
    <property type="term" value="C:plasma membrane"/>
    <property type="evidence" value="ECO:0007669"/>
    <property type="project" value="UniProtKB-SubCell"/>
</dbReference>
<evidence type="ECO:0000259" key="11">
    <source>
        <dbReference type="PROSITE" id="PS01180"/>
    </source>
</evidence>
<sequence>LTCSGEYMVAHISRAYVESLGYNEWDLYLNSSDPQCEPQISQDYVIFNIPLGGCGTVRQQKNNNTIIYSNIIRTLVSGDIITRKRNFQLHVMCEMNENTVVETEFVAQNSVDIVERQYGHYNVTLAFYQSPSFFSQVYGSPYFVTLNQDLYVQATLHSSDSNLVLFIDTCVASPYADNFITLTYDLIRDGCIKDSTYRSLYSPRKNEARFQFNSFKFLNQYNEVYLQCKLVVCGAEDSSSRCFQGCLIRSKRDADDAQEKVEVVVGPIKHQEEDKENRKQEAYSCGQTFSDPDHSFSGPFYDGDGSVLECLWKIEPTNNLPIKISISYVDLDCDREYIEVFDGEKNPSARIRKICDGTRWTFVAVSGTMLVLLHRESSHESQGFFAYYETGVFTVPPVPLNTATSAVPMRTSHPDMATSAPTITIKKSTALINGRQCGGNLTLPEGYISGPHYPGDNAMIQCVWEIKVNPLDYIILHLSYLSLDCSKEYIEIFDGSQGSPYLLGRICSNIFLRYNYTSTSNTMTIRLHRESEYTGHGFEAYYSSERGETTNAPPHSETSVPSGISTSVPFKTLSCSGEYMVARISRAYVESLGYNERDLYLNSSESRCAPQISQGYVIFNIPFSGCGTVKQQKNNSTIIYSNIIKTFVTGYIITRKSNFQFRVMCEMYENTVVETAFVAQNSVDIFEKQDGHYNVTLAFYQSPSFYSEVHESPYFVTLNQDLYLQATLHSSDPDLMLFIDTCVASPFDDNFETLTYDLIRDGCIKDSTYRSLYSPRKNEARFQFNSFKFLNQHNEVYLQCKLVVCGAEDYSSRCFHGCLTRSKRDVDEAQEKVEVVVGPIKLQEEDEENRKQDLVQTVHPGKDEPVIPLTIAAVLLAGMVFVLSGFLVSIKLKRNNYHQIY</sequence>
<dbReference type="InterPro" id="IPR055355">
    <property type="entry name" value="ZP-C"/>
</dbReference>
<dbReference type="GO" id="GO:0005576">
    <property type="term" value="C:extracellular region"/>
    <property type="evidence" value="ECO:0007669"/>
    <property type="project" value="UniProtKB-SubCell"/>
</dbReference>
<keyword evidence="6 10" id="KW-0472">Membrane</keyword>
<dbReference type="Pfam" id="PF00431">
    <property type="entry name" value="CUB"/>
    <property type="match status" value="2"/>
</dbReference>
<feature type="transmembrane region" description="Helical" evidence="10">
    <location>
        <begin position="866"/>
        <end position="888"/>
    </location>
</feature>
<organism evidence="13 14">
    <name type="scientific">Phrynocephalus forsythii</name>
    <dbReference type="NCBI Taxonomy" id="171643"/>
    <lineage>
        <taxon>Eukaryota</taxon>
        <taxon>Metazoa</taxon>
        <taxon>Chordata</taxon>
        <taxon>Craniata</taxon>
        <taxon>Vertebrata</taxon>
        <taxon>Euteleostomi</taxon>
        <taxon>Lepidosauria</taxon>
        <taxon>Squamata</taxon>
        <taxon>Bifurcata</taxon>
        <taxon>Unidentata</taxon>
        <taxon>Episquamata</taxon>
        <taxon>Toxicofera</taxon>
        <taxon>Iguania</taxon>
        <taxon>Acrodonta</taxon>
        <taxon>Agamidae</taxon>
        <taxon>Agaminae</taxon>
        <taxon>Phrynocephalus</taxon>
    </lineage>
</organism>
<dbReference type="InterPro" id="IPR017977">
    <property type="entry name" value="ZP_dom_CS"/>
</dbReference>
<evidence type="ECO:0000256" key="1">
    <source>
        <dbReference type="ARBA" id="ARBA00004236"/>
    </source>
</evidence>
<dbReference type="InterPro" id="IPR035914">
    <property type="entry name" value="Sperma_CUB_dom_sf"/>
</dbReference>
<proteinExistence type="predicted"/>
<evidence type="ECO:0000256" key="8">
    <source>
        <dbReference type="ARBA" id="ARBA00023180"/>
    </source>
</evidence>
<dbReference type="PROSITE" id="PS51034">
    <property type="entry name" value="ZP_2"/>
    <property type="match status" value="2"/>
</dbReference>
<dbReference type="AlphaFoldDB" id="A0A9Q0XSK9"/>
<dbReference type="EMBL" id="JAPFRF010000008">
    <property type="protein sequence ID" value="KAJ7325278.1"/>
    <property type="molecule type" value="Genomic_DNA"/>
</dbReference>
<keyword evidence="5" id="KW-0732">Signal</keyword>
<dbReference type="Proteomes" id="UP001142489">
    <property type="component" value="Unassembled WGS sequence"/>
</dbReference>
<keyword evidence="7" id="KW-1015">Disulfide bond</keyword>
<evidence type="ECO:0000256" key="7">
    <source>
        <dbReference type="ARBA" id="ARBA00023157"/>
    </source>
</evidence>
<dbReference type="Pfam" id="PF23344">
    <property type="entry name" value="ZP-N"/>
    <property type="match status" value="2"/>
</dbReference>
<dbReference type="PRINTS" id="PR00023">
    <property type="entry name" value="ZPELLUCIDA"/>
</dbReference>
<dbReference type="SUPFAM" id="SSF49854">
    <property type="entry name" value="Spermadhesin, CUB domain"/>
    <property type="match status" value="2"/>
</dbReference>
<keyword evidence="4" id="KW-0964">Secreted</keyword>
<evidence type="ECO:0000256" key="10">
    <source>
        <dbReference type="SAM" id="Phobius"/>
    </source>
</evidence>
<evidence type="ECO:0000259" key="12">
    <source>
        <dbReference type="PROSITE" id="PS51034"/>
    </source>
</evidence>
<feature type="domain" description="ZP" evidence="12">
    <location>
        <begin position="574"/>
        <end position="821"/>
    </location>
</feature>
<dbReference type="OrthoDB" id="10063988at2759"/>
<evidence type="ECO:0000256" key="2">
    <source>
        <dbReference type="ARBA" id="ARBA00004613"/>
    </source>
</evidence>
<evidence type="ECO:0000256" key="9">
    <source>
        <dbReference type="PROSITE-ProRule" id="PRU00059"/>
    </source>
</evidence>
<dbReference type="Gene3D" id="2.60.40.4100">
    <property type="entry name" value="Zona pellucida, ZP-C domain"/>
    <property type="match status" value="2"/>
</dbReference>
<dbReference type="FunFam" id="2.60.40.4100:FF:000005">
    <property type="entry name" value="Deleted in malignant brain tumors 1"/>
    <property type="match status" value="2"/>
</dbReference>
<evidence type="ECO:0000256" key="5">
    <source>
        <dbReference type="ARBA" id="ARBA00022729"/>
    </source>
</evidence>
<dbReference type="Gene3D" id="2.60.40.3210">
    <property type="entry name" value="Zona pellucida, ZP-N domain"/>
    <property type="match status" value="2"/>
</dbReference>
<keyword evidence="3" id="KW-1003">Cell membrane</keyword>
<feature type="domain" description="CUB" evidence="11">
    <location>
        <begin position="437"/>
        <end position="545"/>
    </location>
</feature>
<dbReference type="InterPro" id="IPR055356">
    <property type="entry name" value="ZP-N"/>
</dbReference>
<dbReference type="PROSITE" id="PS01180">
    <property type="entry name" value="CUB"/>
    <property type="match status" value="2"/>
</dbReference>
<evidence type="ECO:0000313" key="14">
    <source>
        <dbReference type="Proteomes" id="UP001142489"/>
    </source>
</evidence>
<dbReference type="Pfam" id="PF00100">
    <property type="entry name" value="Zona_pellucida"/>
    <property type="match status" value="2"/>
</dbReference>
<accession>A0A9Q0XSK9</accession>
<reference evidence="13" key="1">
    <citation type="journal article" date="2023" name="DNA Res.">
        <title>Chromosome-level genome assembly of Phrynocephalus forsythii using third-generation DNA sequencing and Hi-C analysis.</title>
        <authorList>
            <person name="Qi Y."/>
            <person name="Zhao W."/>
            <person name="Zhao Y."/>
            <person name="Niu C."/>
            <person name="Cao S."/>
            <person name="Zhang Y."/>
        </authorList>
    </citation>
    <scope>NUCLEOTIDE SEQUENCE</scope>
    <source>
        <tissue evidence="13">Muscle</tissue>
    </source>
</reference>
<gene>
    <name evidence="13" type="ORF">JRQ81_018298</name>
</gene>
<dbReference type="InterPro" id="IPR042235">
    <property type="entry name" value="ZP-C_dom"/>
</dbReference>
<comment type="caution">
    <text evidence="13">The sequence shown here is derived from an EMBL/GenBank/DDBJ whole genome shotgun (WGS) entry which is preliminary data.</text>
</comment>
<dbReference type="PANTHER" id="PTHR14002:SF38">
    <property type="entry name" value="CUB AND ZONA PELLUCIDA-LIKE DOMAIN-CONTAINING PROTEIN 1"/>
    <property type="match status" value="1"/>
</dbReference>
<feature type="domain" description="CUB" evidence="11">
    <location>
        <begin position="285"/>
        <end position="391"/>
    </location>
</feature>
<protein>
    <recommendedName>
        <fullName evidence="15">Deleted in malignant brain tumors 1 protein</fullName>
    </recommendedName>
</protein>
<name>A0A9Q0XSK9_9SAUR</name>
<keyword evidence="14" id="KW-1185">Reference proteome</keyword>
<comment type="subcellular location">
    <subcellularLocation>
        <location evidence="1">Cell membrane</location>
    </subcellularLocation>
    <subcellularLocation>
        <location evidence="2">Secreted</location>
    </subcellularLocation>
</comment>
<dbReference type="InterPro" id="IPR000859">
    <property type="entry name" value="CUB_dom"/>
</dbReference>
<dbReference type="SMART" id="SM00241">
    <property type="entry name" value="ZP"/>
    <property type="match status" value="2"/>
</dbReference>
<feature type="domain" description="ZP" evidence="12">
    <location>
        <begin position="2"/>
        <end position="249"/>
    </location>
</feature>
<dbReference type="InterPro" id="IPR001507">
    <property type="entry name" value="ZP_dom"/>
</dbReference>
<dbReference type="InterPro" id="IPR048290">
    <property type="entry name" value="ZP_chr"/>
</dbReference>
<feature type="non-terminal residue" evidence="13">
    <location>
        <position position="1"/>
    </location>
</feature>
<evidence type="ECO:0000313" key="13">
    <source>
        <dbReference type="EMBL" id="KAJ7325278.1"/>
    </source>
</evidence>
<keyword evidence="10" id="KW-0812">Transmembrane</keyword>
<dbReference type="SMART" id="SM00042">
    <property type="entry name" value="CUB"/>
    <property type="match status" value="2"/>
</dbReference>